<dbReference type="NCBIfam" id="TIGR03423">
    <property type="entry name" value="pbp2_mrdA"/>
    <property type="match status" value="1"/>
</dbReference>
<evidence type="ECO:0000256" key="9">
    <source>
        <dbReference type="ARBA" id="ARBA00022960"/>
    </source>
</evidence>
<organism evidence="17 18">
    <name type="scientific">Olsenella porci</name>
    <dbReference type="NCBI Taxonomy" id="2652279"/>
    <lineage>
        <taxon>Bacteria</taxon>
        <taxon>Bacillati</taxon>
        <taxon>Actinomycetota</taxon>
        <taxon>Coriobacteriia</taxon>
        <taxon>Coriobacteriales</taxon>
        <taxon>Atopobiaceae</taxon>
        <taxon>Olsenella</taxon>
    </lineage>
</organism>
<evidence type="ECO:0000256" key="14">
    <source>
        <dbReference type="SAM" id="Phobius"/>
    </source>
</evidence>
<evidence type="ECO:0000256" key="6">
    <source>
        <dbReference type="ARBA" id="ARBA00022670"/>
    </source>
</evidence>
<dbReference type="GO" id="GO:0009002">
    <property type="term" value="F:serine-type D-Ala-D-Ala carboxypeptidase activity"/>
    <property type="evidence" value="ECO:0007669"/>
    <property type="project" value="UniProtKB-EC"/>
</dbReference>
<dbReference type="EC" id="3.4.16.4" evidence="17"/>
<evidence type="ECO:0000256" key="11">
    <source>
        <dbReference type="ARBA" id="ARBA00022989"/>
    </source>
</evidence>
<evidence type="ECO:0000313" key="17">
    <source>
        <dbReference type="EMBL" id="MST73202.1"/>
    </source>
</evidence>
<dbReference type="SUPFAM" id="SSF56601">
    <property type="entry name" value="beta-lactamase/transpeptidase-like"/>
    <property type="match status" value="1"/>
</dbReference>
<evidence type="ECO:0000256" key="2">
    <source>
        <dbReference type="ARBA" id="ARBA00004236"/>
    </source>
</evidence>
<dbReference type="InterPro" id="IPR005311">
    <property type="entry name" value="PBP_dimer"/>
</dbReference>
<dbReference type="Proteomes" id="UP000469325">
    <property type="component" value="Unassembled WGS sequence"/>
</dbReference>
<evidence type="ECO:0000256" key="7">
    <source>
        <dbReference type="ARBA" id="ARBA00022692"/>
    </source>
</evidence>
<name>A0A6N7XC89_9ACTN</name>
<reference evidence="17 18" key="1">
    <citation type="submission" date="2019-08" db="EMBL/GenBank/DDBJ databases">
        <title>In-depth cultivation of the pig gut microbiome towards novel bacterial diversity and tailored functional studies.</title>
        <authorList>
            <person name="Wylensek D."/>
            <person name="Hitch T.C.A."/>
            <person name="Clavel T."/>
        </authorList>
    </citation>
    <scope>NUCLEOTIDE SEQUENCE [LARGE SCALE GENOMIC DNA]</scope>
    <source>
        <strain evidence="17 18">CA-Schmier-601-WT-1</strain>
    </source>
</reference>
<dbReference type="GO" id="GO:0008658">
    <property type="term" value="F:penicillin binding"/>
    <property type="evidence" value="ECO:0007669"/>
    <property type="project" value="InterPro"/>
</dbReference>
<dbReference type="Gene3D" id="3.90.1310.10">
    <property type="entry name" value="Penicillin-binding protein 2a (Domain 2)"/>
    <property type="match status" value="1"/>
</dbReference>
<dbReference type="AlphaFoldDB" id="A0A6N7XC89"/>
<feature type="transmembrane region" description="Helical" evidence="14">
    <location>
        <begin position="59"/>
        <end position="78"/>
    </location>
</feature>
<dbReference type="SUPFAM" id="SSF56519">
    <property type="entry name" value="Penicillin binding protein dimerisation domain"/>
    <property type="match status" value="1"/>
</dbReference>
<keyword evidence="4" id="KW-1003">Cell membrane</keyword>
<gene>
    <name evidence="17" type="primary">mrdA</name>
    <name evidence="17" type="ORF">FYJ68_08810</name>
</gene>
<dbReference type="InterPro" id="IPR001460">
    <property type="entry name" value="PCN-bd_Tpept"/>
</dbReference>
<keyword evidence="11 14" id="KW-1133">Transmembrane helix</keyword>
<keyword evidence="12 14" id="KW-0472">Membrane</keyword>
<evidence type="ECO:0000256" key="13">
    <source>
        <dbReference type="ARBA" id="ARBA00023316"/>
    </source>
</evidence>
<dbReference type="InterPro" id="IPR017790">
    <property type="entry name" value="Penicillin-binding_protein_2"/>
</dbReference>
<comment type="similarity">
    <text evidence="3">Belongs to the transpeptidase family.</text>
</comment>
<keyword evidence="7 14" id="KW-0812">Transmembrane</keyword>
<sequence>MNPVLIVIVILAVILAVLLVVFFLVGRGEARFTFDIGGNAPKASGGSDTSSETGFKTRLNGLGVFSGSIIAVILARLWSMQLISSDDYAAQAESNRTRTISVDAPRGRILDRNGVELVTNRSSLAVMAKSDVADDEIEVKLLANLIGMPEMAVKRKVEDATTGAQNLRTVAVDVSRRVVAYVEEHPSLFTGVSIEQKTQRLYPNGTLCAHVLGYTGSITQEQVDKLDSDESESSIDYELGDTVGQAGVEYEYESVLQGVKGEQVVYVDANGSVLSQSSSVDPQSGSDVTLTIDATIQKAAEESLSSHIESLRAAGKTECYEGCAIAMDVTNGEIICMASEPTFSPSVFIGGISSDDWSALSSDDSHTPMVNRAISGQYPSASTIKPLSTFAALNYGIANVNSTYDCTGYWTGFGSAYGKYCWNHSGHGVLGLVGGITYSCDVVFYEIGKGFYYSDNKEGLQDTYKKWGLGSKEGIDLPGEAEGRVPDAEWKWNYYSSSDNDARQWQGGDDANLVIGQGDLLVTPLQMLCVYSGIALDGVTWKPHVLKSVNSNVGSGSVVEYKDSKLRTVDEQSEYMDLVHEGLSGVIYKESEAQASHFTNLSVQVAGKTGTAETSHTDPTGWFIAYAPSDNPKYVVASVIENGGFGSDGAMYVVRDILGAIYNEPDTSTEVDSSGVR</sequence>
<keyword evidence="5" id="KW-0997">Cell inner membrane</keyword>
<dbReference type="GO" id="GO:0009252">
    <property type="term" value="P:peptidoglycan biosynthetic process"/>
    <property type="evidence" value="ECO:0007669"/>
    <property type="project" value="UniProtKB-KW"/>
</dbReference>
<comment type="subcellular location">
    <subcellularLocation>
        <location evidence="2">Cell membrane</location>
    </subcellularLocation>
    <subcellularLocation>
        <location evidence="1">Membrane</location>
        <topology evidence="1">Single-pass membrane protein</topology>
    </subcellularLocation>
</comment>
<dbReference type="InterPro" id="IPR036138">
    <property type="entry name" value="PBP_dimer_sf"/>
</dbReference>
<evidence type="ECO:0000256" key="1">
    <source>
        <dbReference type="ARBA" id="ARBA00004167"/>
    </source>
</evidence>
<dbReference type="PANTHER" id="PTHR30627:SF2">
    <property type="entry name" value="PEPTIDOGLYCAN D,D-TRANSPEPTIDASE MRDA"/>
    <property type="match status" value="1"/>
</dbReference>
<evidence type="ECO:0000256" key="5">
    <source>
        <dbReference type="ARBA" id="ARBA00022519"/>
    </source>
</evidence>
<dbReference type="InterPro" id="IPR050515">
    <property type="entry name" value="Beta-lactam/transpept"/>
</dbReference>
<dbReference type="GO" id="GO:0071972">
    <property type="term" value="F:peptidoglycan L,D-transpeptidase activity"/>
    <property type="evidence" value="ECO:0007669"/>
    <property type="project" value="TreeGrafter"/>
</dbReference>
<keyword evidence="18" id="KW-1185">Reference proteome</keyword>
<evidence type="ECO:0000256" key="8">
    <source>
        <dbReference type="ARBA" id="ARBA00022801"/>
    </source>
</evidence>
<evidence type="ECO:0000313" key="18">
    <source>
        <dbReference type="Proteomes" id="UP000469325"/>
    </source>
</evidence>
<dbReference type="GO" id="GO:0006508">
    <property type="term" value="P:proteolysis"/>
    <property type="evidence" value="ECO:0007669"/>
    <property type="project" value="UniProtKB-KW"/>
</dbReference>
<evidence type="ECO:0000256" key="10">
    <source>
        <dbReference type="ARBA" id="ARBA00022984"/>
    </source>
</evidence>
<keyword evidence="8 17" id="KW-0378">Hydrolase</keyword>
<feature type="domain" description="Penicillin-binding protein dimerisation" evidence="16">
    <location>
        <begin position="102"/>
        <end position="277"/>
    </location>
</feature>
<keyword evidence="13" id="KW-0961">Cell wall biogenesis/degradation</keyword>
<evidence type="ECO:0000259" key="15">
    <source>
        <dbReference type="Pfam" id="PF00905"/>
    </source>
</evidence>
<comment type="caution">
    <text evidence="17">The sequence shown here is derived from an EMBL/GenBank/DDBJ whole genome shotgun (WGS) entry which is preliminary data.</text>
</comment>
<dbReference type="GO" id="GO:0071555">
    <property type="term" value="P:cell wall organization"/>
    <property type="evidence" value="ECO:0007669"/>
    <property type="project" value="UniProtKB-KW"/>
</dbReference>
<dbReference type="GO" id="GO:0008360">
    <property type="term" value="P:regulation of cell shape"/>
    <property type="evidence" value="ECO:0007669"/>
    <property type="project" value="UniProtKB-KW"/>
</dbReference>
<dbReference type="Pfam" id="PF00905">
    <property type="entry name" value="Transpeptidase"/>
    <property type="match status" value="1"/>
</dbReference>
<feature type="domain" description="Penicillin-binding protein transpeptidase" evidence="15">
    <location>
        <begin position="322"/>
        <end position="658"/>
    </location>
</feature>
<dbReference type="EMBL" id="VUNC01000007">
    <property type="protein sequence ID" value="MST73202.1"/>
    <property type="molecule type" value="Genomic_DNA"/>
</dbReference>
<dbReference type="Pfam" id="PF03717">
    <property type="entry name" value="PBP_dimer"/>
    <property type="match status" value="1"/>
</dbReference>
<evidence type="ECO:0000259" key="16">
    <source>
        <dbReference type="Pfam" id="PF03717"/>
    </source>
</evidence>
<evidence type="ECO:0000256" key="12">
    <source>
        <dbReference type="ARBA" id="ARBA00023136"/>
    </source>
</evidence>
<dbReference type="GO" id="GO:0005886">
    <property type="term" value="C:plasma membrane"/>
    <property type="evidence" value="ECO:0007669"/>
    <property type="project" value="UniProtKB-SubCell"/>
</dbReference>
<dbReference type="Gene3D" id="3.40.710.10">
    <property type="entry name" value="DD-peptidase/beta-lactamase superfamily"/>
    <property type="match status" value="1"/>
</dbReference>
<evidence type="ECO:0000256" key="3">
    <source>
        <dbReference type="ARBA" id="ARBA00007171"/>
    </source>
</evidence>
<dbReference type="RefSeq" id="WP_326832300.1">
    <property type="nucleotide sequence ID" value="NZ_VUNC01000007.1"/>
</dbReference>
<evidence type="ECO:0000256" key="4">
    <source>
        <dbReference type="ARBA" id="ARBA00022475"/>
    </source>
</evidence>
<keyword evidence="9" id="KW-0133">Cell shape</keyword>
<dbReference type="PANTHER" id="PTHR30627">
    <property type="entry name" value="PEPTIDOGLYCAN D,D-TRANSPEPTIDASE"/>
    <property type="match status" value="1"/>
</dbReference>
<proteinExistence type="inferred from homology"/>
<accession>A0A6N7XC89</accession>
<protein>
    <submittedName>
        <fullName evidence="17">Penicillin-binding protein 2</fullName>
        <ecNumber evidence="17">3.4.16.4</ecNumber>
    </submittedName>
</protein>
<keyword evidence="10" id="KW-0573">Peptidoglycan synthesis</keyword>
<dbReference type="InterPro" id="IPR012338">
    <property type="entry name" value="Beta-lactam/transpept-like"/>
</dbReference>
<keyword evidence="6" id="KW-0645">Protease</keyword>
<keyword evidence="17" id="KW-0121">Carboxypeptidase</keyword>
<feature type="transmembrane region" description="Helical" evidence="14">
    <location>
        <begin position="6"/>
        <end position="25"/>
    </location>
</feature>